<accession>A0A644VUU5</accession>
<dbReference type="GO" id="GO:0009401">
    <property type="term" value="P:phosphoenolpyruvate-dependent sugar phosphotransferase system"/>
    <property type="evidence" value="ECO:0007669"/>
    <property type="project" value="InterPro"/>
</dbReference>
<evidence type="ECO:0000256" key="5">
    <source>
        <dbReference type="ARBA" id="ARBA00022692"/>
    </source>
</evidence>
<comment type="subcellular location">
    <subcellularLocation>
        <location evidence="1">Cell membrane</location>
        <topology evidence="1">Multi-pass membrane protein</topology>
    </subcellularLocation>
</comment>
<feature type="transmembrane region" description="Helical" evidence="8">
    <location>
        <begin position="57"/>
        <end position="77"/>
    </location>
</feature>
<keyword evidence="5 8" id="KW-0812">Transmembrane</keyword>
<feature type="transmembrane region" description="Helical" evidence="8">
    <location>
        <begin position="20"/>
        <end position="45"/>
    </location>
</feature>
<dbReference type="EMBL" id="VSSQ01000459">
    <property type="protein sequence ID" value="MPL95215.1"/>
    <property type="molecule type" value="Genomic_DNA"/>
</dbReference>
<keyword evidence="2" id="KW-0813">Transport</keyword>
<name>A0A644VUU5_9ZZZZ</name>
<evidence type="ECO:0000259" key="9">
    <source>
        <dbReference type="Pfam" id="PF13303"/>
    </source>
</evidence>
<feature type="transmembrane region" description="Helical" evidence="8">
    <location>
        <begin position="248"/>
        <end position="268"/>
    </location>
</feature>
<evidence type="ECO:0000256" key="7">
    <source>
        <dbReference type="ARBA" id="ARBA00023136"/>
    </source>
</evidence>
<dbReference type="AlphaFoldDB" id="A0A644VUU5"/>
<feature type="domain" description="Phosphotransferase system EIIC" evidence="9">
    <location>
        <begin position="22"/>
        <end position="335"/>
    </location>
</feature>
<evidence type="ECO:0000256" key="1">
    <source>
        <dbReference type="ARBA" id="ARBA00004651"/>
    </source>
</evidence>
<evidence type="ECO:0000256" key="6">
    <source>
        <dbReference type="ARBA" id="ARBA00022989"/>
    </source>
</evidence>
<keyword evidence="6 8" id="KW-1133">Transmembrane helix</keyword>
<feature type="transmembrane region" description="Helical" evidence="8">
    <location>
        <begin position="300"/>
        <end position="320"/>
    </location>
</feature>
<feature type="transmembrane region" description="Helical" evidence="8">
    <location>
        <begin position="164"/>
        <end position="185"/>
    </location>
</feature>
<proteinExistence type="predicted"/>
<feature type="transmembrane region" description="Helical" evidence="8">
    <location>
        <begin position="123"/>
        <end position="144"/>
    </location>
</feature>
<evidence type="ECO:0000256" key="8">
    <source>
        <dbReference type="SAM" id="Phobius"/>
    </source>
</evidence>
<dbReference type="Pfam" id="PF13303">
    <property type="entry name" value="PTS_EIIC_2"/>
    <property type="match status" value="1"/>
</dbReference>
<protein>
    <recommendedName>
        <fullName evidence="9">Phosphotransferase system EIIC domain-containing protein</fullName>
    </recommendedName>
</protein>
<gene>
    <name evidence="10" type="ORF">SDC9_41384</name>
</gene>
<dbReference type="GO" id="GO:0008982">
    <property type="term" value="F:protein-N(PI)-phosphohistidine-sugar phosphotransferase activity"/>
    <property type="evidence" value="ECO:0007669"/>
    <property type="project" value="InterPro"/>
</dbReference>
<keyword evidence="7 8" id="KW-0472">Membrane</keyword>
<keyword evidence="3" id="KW-1003">Cell membrane</keyword>
<dbReference type="InterPro" id="IPR003352">
    <property type="entry name" value="PTS_EIIC"/>
</dbReference>
<evidence type="ECO:0000256" key="3">
    <source>
        <dbReference type="ARBA" id="ARBA00022475"/>
    </source>
</evidence>
<reference evidence="10" key="1">
    <citation type="submission" date="2019-08" db="EMBL/GenBank/DDBJ databases">
        <authorList>
            <person name="Kucharzyk K."/>
            <person name="Murdoch R.W."/>
            <person name="Higgins S."/>
            <person name="Loffler F."/>
        </authorList>
    </citation>
    <scope>NUCLEOTIDE SEQUENCE</scope>
</reference>
<evidence type="ECO:0000256" key="2">
    <source>
        <dbReference type="ARBA" id="ARBA00022448"/>
    </source>
</evidence>
<sequence length="338" mass="35224">MSAWRNKIDDKNISLSGNVYFIKATSAMAQGLFCSLLIGLIMSTIGQKIGIPILVEAGKFSMSMLGACIGASIAYALQAPPLVIFSCIITGFVGNKLGGPVGAYVATVISCELGKLVSKETKVDILVTPCITILSGVLVASFIAPGIDEIMKLCGIIIMDATELHPFLMGIVVSAIMGIILTLPISSAALSLMIGLGGLAGGAATVGCSSQMIGFAVASYRENKVSGLVSQGLGTSMLQIGNIVKNPYIWVPPTLTSMILGPVATLVFKMQNIPAGSGMGTSGLVGQMTTIATMGSDNGVLWKIALLHFILPAILAFVISEIMRKYKLIKFGDQKLDE</sequence>
<evidence type="ECO:0000256" key="4">
    <source>
        <dbReference type="ARBA" id="ARBA00022597"/>
    </source>
</evidence>
<feature type="transmembrane region" description="Helical" evidence="8">
    <location>
        <begin position="192"/>
        <end position="218"/>
    </location>
</feature>
<evidence type="ECO:0000313" key="10">
    <source>
        <dbReference type="EMBL" id="MPL95215.1"/>
    </source>
</evidence>
<dbReference type="GO" id="GO:0005886">
    <property type="term" value="C:plasma membrane"/>
    <property type="evidence" value="ECO:0007669"/>
    <property type="project" value="UniProtKB-SubCell"/>
</dbReference>
<keyword evidence="4" id="KW-0762">Sugar transport</keyword>
<feature type="transmembrane region" description="Helical" evidence="8">
    <location>
        <begin position="83"/>
        <end position="111"/>
    </location>
</feature>
<organism evidence="10">
    <name type="scientific">bioreactor metagenome</name>
    <dbReference type="NCBI Taxonomy" id="1076179"/>
    <lineage>
        <taxon>unclassified sequences</taxon>
        <taxon>metagenomes</taxon>
        <taxon>ecological metagenomes</taxon>
    </lineage>
</organism>
<comment type="caution">
    <text evidence="10">The sequence shown here is derived from an EMBL/GenBank/DDBJ whole genome shotgun (WGS) entry which is preliminary data.</text>
</comment>